<organism evidence="2 3">
    <name type="scientific">Coprinellus micaceus</name>
    <name type="common">Glistening ink-cap mushroom</name>
    <name type="synonym">Coprinus micaceus</name>
    <dbReference type="NCBI Taxonomy" id="71717"/>
    <lineage>
        <taxon>Eukaryota</taxon>
        <taxon>Fungi</taxon>
        <taxon>Dikarya</taxon>
        <taxon>Basidiomycota</taxon>
        <taxon>Agaricomycotina</taxon>
        <taxon>Agaricomycetes</taxon>
        <taxon>Agaricomycetidae</taxon>
        <taxon>Agaricales</taxon>
        <taxon>Agaricineae</taxon>
        <taxon>Psathyrellaceae</taxon>
        <taxon>Coprinellus</taxon>
    </lineage>
</organism>
<evidence type="ECO:0000313" key="3">
    <source>
        <dbReference type="Proteomes" id="UP000298030"/>
    </source>
</evidence>
<keyword evidence="3" id="KW-1185">Reference proteome</keyword>
<evidence type="ECO:0000256" key="1">
    <source>
        <dbReference type="SAM" id="MobiDB-lite"/>
    </source>
</evidence>
<protein>
    <submittedName>
        <fullName evidence="2">Uncharacterized protein</fullName>
    </submittedName>
</protein>
<feature type="region of interest" description="Disordered" evidence="1">
    <location>
        <begin position="22"/>
        <end position="52"/>
    </location>
</feature>
<comment type="caution">
    <text evidence="2">The sequence shown here is derived from an EMBL/GenBank/DDBJ whole genome shotgun (WGS) entry which is preliminary data.</text>
</comment>
<name>A0A4Y7STG7_COPMI</name>
<sequence>MFLETASGSTVDTGKLEQKTVFQGALERGRKRSVAHREGRTRSLQMPPSGKSLTLYPIELGGPISCASGAPL</sequence>
<gene>
    <name evidence="2" type="ORF">FA13DRAFT_1739119</name>
</gene>
<dbReference type="EMBL" id="QPFP01000065">
    <property type="protein sequence ID" value="TEB24559.1"/>
    <property type="molecule type" value="Genomic_DNA"/>
</dbReference>
<dbReference type="Proteomes" id="UP000298030">
    <property type="component" value="Unassembled WGS sequence"/>
</dbReference>
<reference evidence="2 3" key="1">
    <citation type="journal article" date="2019" name="Nat. Ecol. Evol.">
        <title>Megaphylogeny resolves global patterns of mushroom evolution.</title>
        <authorList>
            <person name="Varga T."/>
            <person name="Krizsan K."/>
            <person name="Foldi C."/>
            <person name="Dima B."/>
            <person name="Sanchez-Garcia M."/>
            <person name="Sanchez-Ramirez S."/>
            <person name="Szollosi G.J."/>
            <person name="Szarkandi J.G."/>
            <person name="Papp V."/>
            <person name="Albert L."/>
            <person name="Andreopoulos W."/>
            <person name="Angelini C."/>
            <person name="Antonin V."/>
            <person name="Barry K.W."/>
            <person name="Bougher N.L."/>
            <person name="Buchanan P."/>
            <person name="Buyck B."/>
            <person name="Bense V."/>
            <person name="Catcheside P."/>
            <person name="Chovatia M."/>
            <person name="Cooper J."/>
            <person name="Damon W."/>
            <person name="Desjardin D."/>
            <person name="Finy P."/>
            <person name="Geml J."/>
            <person name="Haridas S."/>
            <person name="Hughes K."/>
            <person name="Justo A."/>
            <person name="Karasinski D."/>
            <person name="Kautmanova I."/>
            <person name="Kiss B."/>
            <person name="Kocsube S."/>
            <person name="Kotiranta H."/>
            <person name="LaButti K.M."/>
            <person name="Lechner B.E."/>
            <person name="Liimatainen K."/>
            <person name="Lipzen A."/>
            <person name="Lukacs Z."/>
            <person name="Mihaltcheva S."/>
            <person name="Morgado L.N."/>
            <person name="Niskanen T."/>
            <person name="Noordeloos M.E."/>
            <person name="Ohm R.A."/>
            <person name="Ortiz-Santana B."/>
            <person name="Ovrebo C."/>
            <person name="Racz N."/>
            <person name="Riley R."/>
            <person name="Savchenko A."/>
            <person name="Shiryaev A."/>
            <person name="Soop K."/>
            <person name="Spirin V."/>
            <person name="Szebenyi C."/>
            <person name="Tomsovsky M."/>
            <person name="Tulloss R.E."/>
            <person name="Uehling J."/>
            <person name="Grigoriev I.V."/>
            <person name="Vagvolgyi C."/>
            <person name="Papp T."/>
            <person name="Martin F.M."/>
            <person name="Miettinen O."/>
            <person name="Hibbett D.S."/>
            <person name="Nagy L.G."/>
        </authorList>
    </citation>
    <scope>NUCLEOTIDE SEQUENCE [LARGE SCALE GENOMIC DNA]</scope>
    <source>
        <strain evidence="2 3">FP101781</strain>
    </source>
</reference>
<dbReference type="OrthoDB" id="10583298at2759"/>
<dbReference type="AlphaFoldDB" id="A0A4Y7STG7"/>
<accession>A0A4Y7STG7</accession>
<evidence type="ECO:0000313" key="2">
    <source>
        <dbReference type="EMBL" id="TEB24559.1"/>
    </source>
</evidence>
<proteinExistence type="predicted"/>